<protein>
    <submittedName>
        <fullName evidence="2">Hemerythrin HHE cation binding domain-containing protein</fullName>
    </submittedName>
</protein>
<sequence>MSSIPDYMTVKHRECDDTFAEAESAVAKNNWSLAKEKWQLFTTDLDLHFEAEETILFPQFEKATGIIAGPTQVMRSEHEQMRVLVQGLNKALSENKKDEFLGLSDTLMVLMQQHNMKEEMMLYPMSQQHIPMELDILKQLKEHCEAVLN</sequence>
<dbReference type="PANTHER" id="PTHR39966">
    <property type="entry name" value="BLL2471 PROTEIN-RELATED"/>
    <property type="match status" value="1"/>
</dbReference>
<dbReference type="Proteomes" id="UP000198862">
    <property type="component" value="Unassembled WGS sequence"/>
</dbReference>
<reference evidence="2 3" key="1">
    <citation type="submission" date="2016-10" db="EMBL/GenBank/DDBJ databases">
        <authorList>
            <person name="de Groot N.N."/>
        </authorList>
    </citation>
    <scope>NUCLEOTIDE SEQUENCE [LARGE SCALE GENOMIC DNA]</scope>
    <source>
        <strain evidence="2 3">DSM 6059</strain>
    </source>
</reference>
<evidence type="ECO:0000313" key="2">
    <source>
        <dbReference type="EMBL" id="SFD28736.1"/>
    </source>
</evidence>
<dbReference type="OrthoDB" id="9792554at2"/>
<evidence type="ECO:0000259" key="1">
    <source>
        <dbReference type="Pfam" id="PF01814"/>
    </source>
</evidence>
<proteinExistence type="predicted"/>
<dbReference type="InterPro" id="IPR012312">
    <property type="entry name" value="Hemerythrin-like"/>
</dbReference>
<name>A0A1I1R2Z7_9GAMM</name>
<evidence type="ECO:0000313" key="3">
    <source>
        <dbReference type="Proteomes" id="UP000198862"/>
    </source>
</evidence>
<dbReference type="RefSeq" id="WP_091989037.1">
    <property type="nucleotide sequence ID" value="NZ_FOLO01000046.1"/>
</dbReference>
<feature type="domain" description="Hemerythrin-like" evidence="1">
    <location>
        <begin position="6"/>
        <end position="125"/>
    </location>
</feature>
<organism evidence="2 3">
    <name type="scientific">Pseudoalteromonas denitrificans DSM 6059</name>
    <dbReference type="NCBI Taxonomy" id="1123010"/>
    <lineage>
        <taxon>Bacteria</taxon>
        <taxon>Pseudomonadati</taxon>
        <taxon>Pseudomonadota</taxon>
        <taxon>Gammaproteobacteria</taxon>
        <taxon>Alteromonadales</taxon>
        <taxon>Pseudoalteromonadaceae</taxon>
        <taxon>Pseudoalteromonas</taxon>
    </lineage>
</organism>
<accession>A0A1I1R2Z7</accession>
<dbReference type="AlphaFoldDB" id="A0A1I1R2Z7"/>
<dbReference type="STRING" id="1123010.SAMN02745724_04090"/>
<dbReference type="EMBL" id="FOLO01000046">
    <property type="protein sequence ID" value="SFD28736.1"/>
    <property type="molecule type" value="Genomic_DNA"/>
</dbReference>
<dbReference type="Pfam" id="PF01814">
    <property type="entry name" value="Hemerythrin"/>
    <property type="match status" value="1"/>
</dbReference>
<keyword evidence="3" id="KW-1185">Reference proteome</keyword>
<gene>
    <name evidence="2" type="ORF">SAMN02745724_04090</name>
</gene>
<dbReference type="GO" id="GO:0005886">
    <property type="term" value="C:plasma membrane"/>
    <property type="evidence" value="ECO:0007669"/>
    <property type="project" value="TreeGrafter"/>
</dbReference>
<dbReference type="PANTHER" id="PTHR39966:SF3">
    <property type="entry name" value="DUF438 DOMAIN-CONTAINING PROTEIN"/>
    <property type="match status" value="1"/>
</dbReference>
<dbReference type="Gene3D" id="1.20.120.520">
    <property type="entry name" value="nmb1532 protein domain like"/>
    <property type="match status" value="1"/>
</dbReference>